<evidence type="ECO:0000256" key="4">
    <source>
        <dbReference type="ARBA" id="ARBA00022989"/>
    </source>
</evidence>
<keyword evidence="4 6" id="KW-1133">Transmembrane helix</keyword>
<evidence type="ECO:0000313" key="8">
    <source>
        <dbReference type="Proteomes" id="UP000214566"/>
    </source>
</evidence>
<dbReference type="EMBL" id="FLMQ01000055">
    <property type="protein sequence ID" value="SBP87481.1"/>
    <property type="molecule type" value="Genomic_DNA"/>
</dbReference>
<evidence type="ECO:0000256" key="1">
    <source>
        <dbReference type="ARBA" id="ARBA00004651"/>
    </source>
</evidence>
<dbReference type="Proteomes" id="UP000214566">
    <property type="component" value="Unassembled WGS sequence"/>
</dbReference>
<dbReference type="AlphaFoldDB" id="A0A238D2K1"/>
<dbReference type="GO" id="GO:0022857">
    <property type="term" value="F:transmembrane transporter activity"/>
    <property type="evidence" value="ECO:0007669"/>
    <property type="project" value="TreeGrafter"/>
</dbReference>
<dbReference type="PANTHER" id="PTHR43124">
    <property type="entry name" value="PURINE EFFLUX PUMP PBUE"/>
    <property type="match status" value="1"/>
</dbReference>
<evidence type="ECO:0000256" key="2">
    <source>
        <dbReference type="ARBA" id="ARBA00022475"/>
    </source>
</evidence>
<organism evidence="7 8">
    <name type="scientific">Thiomonas delicata</name>
    <name type="common">Thiomonas cuprina</name>
    <dbReference type="NCBI Taxonomy" id="364030"/>
    <lineage>
        <taxon>Bacteria</taxon>
        <taxon>Pseudomonadati</taxon>
        <taxon>Pseudomonadota</taxon>
        <taxon>Betaproteobacteria</taxon>
        <taxon>Burkholderiales</taxon>
        <taxon>Thiomonas</taxon>
    </lineage>
</organism>
<name>A0A238D2K1_THIDL</name>
<gene>
    <name evidence="7" type="ORF">THIARS_60194</name>
</gene>
<dbReference type="SUPFAM" id="SSF103473">
    <property type="entry name" value="MFS general substrate transporter"/>
    <property type="match status" value="1"/>
</dbReference>
<dbReference type="Gene3D" id="1.20.1250.20">
    <property type="entry name" value="MFS general substrate transporter like domains"/>
    <property type="match status" value="1"/>
</dbReference>
<evidence type="ECO:0000256" key="3">
    <source>
        <dbReference type="ARBA" id="ARBA00022692"/>
    </source>
</evidence>
<evidence type="ECO:0000256" key="6">
    <source>
        <dbReference type="SAM" id="Phobius"/>
    </source>
</evidence>
<keyword evidence="2" id="KW-1003">Cell membrane</keyword>
<evidence type="ECO:0008006" key="9">
    <source>
        <dbReference type="Google" id="ProtNLM"/>
    </source>
</evidence>
<feature type="transmembrane region" description="Helical" evidence="6">
    <location>
        <begin position="12"/>
        <end position="37"/>
    </location>
</feature>
<sequence>MSKESSSKNRMPIAIWALAAGAFGIGTTEFVVMGLLQEVARDFGISISTAGYIVTAYALGVVIGAPFTISHRVNARPMAITHRICRCSEPLAWATWSKATATR</sequence>
<dbReference type="PANTHER" id="PTHR43124:SF3">
    <property type="entry name" value="CHLORAMPHENICOL EFFLUX PUMP RV0191"/>
    <property type="match status" value="1"/>
</dbReference>
<feature type="transmembrane region" description="Helical" evidence="6">
    <location>
        <begin position="43"/>
        <end position="69"/>
    </location>
</feature>
<reference evidence="7 8" key="1">
    <citation type="submission" date="2016-06" db="EMBL/GenBank/DDBJ databases">
        <authorList>
            <person name="Kjaerup R.B."/>
            <person name="Dalgaard T.S."/>
            <person name="Juul-Madsen H.R."/>
        </authorList>
    </citation>
    <scope>NUCLEOTIDE SEQUENCE [LARGE SCALE GENOMIC DNA]</scope>
    <source>
        <strain evidence="7 8">DSM 16361</strain>
    </source>
</reference>
<keyword evidence="5 6" id="KW-0472">Membrane</keyword>
<dbReference type="InterPro" id="IPR050189">
    <property type="entry name" value="MFS_Efflux_Transporters"/>
</dbReference>
<keyword evidence="8" id="KW-1185">Reference proteome</keyword>
<dbReference type="GO" id="GO:0005886">
    <property type="term" value="C:plasma membrane"/>
    <property type="evidence" value="ECO:0007669"/>
    <property type="project" value="UniProtKB-SubCell"/>
</dbReference>
<accession>A0A238D2K1</accession>
<evidence type="ECO:0000313" key="7">
    <source>
        <dbReference type="EMBL" id="SBP87481.1"/>
    </source>
</evidence>
<comment type="subcellular location">
    <subcellularLocation>
        <location evidence="1">Cell membrane</location>
        <topology evidence="1">Multi-pass membrane protein</topology>
    </subcellularLocation>
</comment>
<dbReference type="InterPro" id="IPR036259">
    <property type="entry name" value="MFS_trans_sf"/>
</dbReference>
<keyword evidence="3 6" id="KW-0812">Transmembrane</keyword>
<proteinExistence type="predicted"/>
<protein>
    <recommendedName>
        <fullName evidence="9">Major facilitator superfamily (MFS) profile domain-containing protein</fullName>
    </recommendedName>
</protein>
<evidence type="ECO:0000256" key="5">
    <source>
        <dbReference type="ARBA" id="ARBA00023136"/>
    </source>
</evidence>